<evidence type="ECO:0000313" key="2">
    <source>
        <dbReference type="EMBL" id="BDV35626.1"/>
    </source>
</evidence>
<accession>A0ABN6VLN3</accession>
<evidence type="ECO:0000313" key="3">
    <source>
        <dbReference type="Proteomes" id="UP001317629"/>
    </source>
</evidence>
<gene>
    <name evidence="2" type="ORF">SS37A_31550</name>
</gene>
<dbReference type="Proteomes" id="UP001317629">
    <property type="component" value="Chromosome"/>
</dbReference>
<sequence length="137" mass="15808">MTTKQSIFGNNDPLMLPSSIGELFDRISILELKEHHIEDAKKLTNVRQELKLLRETEFRLGLGASDLESVRRQLAEVNAALWAIEDEIRDCERKGDFGPRFIELARSVYHQNDRRAALKYRLNQLCGSSLVEEKSYC</sequence>
<dbReference type="InterPro" id="IPR046163">
    <property type="entry name" value="DUF6165"/>
</dbReference>
<reference evidence="2 3" key="1">
    <citation type="journal article" date="2023" name="Int. J. Syst. Evol. Microbiol.">
        <title>Methylocystis iwaonis sp. nov., a type II methane-oxidizing bacterium from surface soil of a rice paddy field in Japan, and emended description of the genus Methylocystis (ex Whittenbury et al. 1970) Bowman et al. 1993.</title>
        <authorList>
            <person name="Kaise H."/>
            <person name="Sawadogo J.B."/>
            <person name="Alam M.S."/>
            <person name="Ueno C."/>
            <person name="Dianou D."/>
            <person name="Shinjo R."/>
            <person name="Asakawa S."/>
        </authorList>
    </citation>
    <scope>NUCLEOTIDE SEQUENCE [LARGE SCALE GENOMIC DNA]</scope>
    <source>
        <strain evidence="2 3">SS37A-Re</strain>
    </source>
</reference>
<dbReference type="RefSeq" id="WP_281929115.1">
    <property type="nucleotide sequence ID" value="NZ_AP027142.1"/>
</dbReference>
<name>A0ABN6VLN3_9HYPH</name>
<protein>
    <submittedName>
        <fullName evidence="2">Uncharacterized protein</fullName>
    </submittedName>
</protein>
<proteinExistence type="predicted"/>
<keyword evidence="3" id="KW-1185">Reference proteome</keyword>
<organism evidence="2 3">
    <name type="scientific">Methylocystis iwaonis</name>
    <dbReference type="NCBI Taxonomy" id="2885079"/>
    <lineage>
        <taxon>Bacteria</taxon>
        <taxon>Pseudomonadati</taxon>
        <taxon>Pseudomonadota</taxon>
        <taxon>Alphaproteobacteria</taxon>
        <taxon>Hyphomicrobiales</taxon>
        <taxon>Methylocystaceae</taxon>
        <taxon>Methylocystis</taxon>
    </lineage>
</organism>
<dbReference type="EMBL" id="AP027142">
    <property type="protein sequence ID" value="BDV35626.1"/>
    <property type="molecule type" value="Genomic_DNA"/>
</dbReference>
<feature type="coiled-coil region" evidence="1">
    <location>
        <begin position="67"/>
        <end position="94"/>
    </location>
</feature>
<dbReference type="Pfam" id="PF19662">
    <property type="entry name" value="DUF6165"/>
    <property type="match status" value="1"/>
</dbReference>
<keyword evidence="1" id="KW-0175">Coiled coil</keyword>
<evidence type="ECO:0000256" key="1">
    <source>
        <dbReference type="SAM" id="Coils"/>
    </source>
</evidence>